<dbReference type="Proteomes" id="UP000218334">
    <property type="component" value="Unassembled WGS sequence"/>
</dbReference>
<feature type="chain" id="PRO_5013655519" evidence="1">
    <location>
        <begin position="19"/>
        <end position="115"/>
    </location>
</feature>
<gene>
    <name evidence="2" type="ORF">ARMSODRAFT_983102</name>
</gene>
<evidence type="ECO:0000256" key="1">
    <source>
        <dbReference type="SAM" id="SignalP"/>
    </source>
</evidence>
<evidence type="ECO:0000313" key="2">
    <source>
        <dbReference type="EMBL" id="PBK59355.1"/>
    </source>
</evidence>
<name>A0A2H3AKD7_9AGAR</name>
<protein>
    <submittedName>
        <fullName evidence="2">Uncharacterized protein</fullName>
    </submittedName>
</protein>
<dbReference type="AlphaFoldDB" id="A0A2H3AKD7"/>
<reference evidence="3" key="1">
    <citation type="journal article" date="2017" name="Nat. Ecol. Evol.">
        <title>Genome expansion and lineage-specific genetic innovations in the forest pathogenic fungi Armillaria.</title>
        <authorList>
            <person name="Sipos G."/>
            <person name="Prasanna A.N."/>
            <person name="Walter M.C."/>
            <person name="O'Connor E."/>
            <person name="Balint B."/>
            <person name="Krizsan K."/>
            <person name="Kiss B."/>
            <person name="Hess J."/>
            <person name="Varga T."/>
            <person name="Slot J."/>
            <person name="Riley R."/>
            <person name="Boka B."/>
            <person name="Rigling D."/>
            <person name="Barry K."/>
            <person name="Lee J."/>
            <person name="Mihaltcheva S."/>
            <person name="LaButti K."/>
            <person name="Lipzen A."/>
            <person name="Waldron R."/>
            <person name="Moloney N.M."/>
            <person name="Sperisen C."/>
            <person name="Kredics L."/>
            <person name="Vagvoelgyi C."/>
            <person name="Patrignani A."/>
            <person name="Fitzpatrick D."/>
            <person name="Nagy I."/>
            <person name="Doyle S."/>
            <person name="Anderson J.B."/>
            <person name="Grigoriev I.V."/>
            <person name="Gueldener U."/>
            <person name="Muensterkoetter M."/>
            <person name="Nagy L.G."/>
        </authorList>
    </citation>
    <scope>NUCLEOTIDE SEQUENCE [LARGE SCALE GENOMIC DNA]</scope>
    <source>
        <strain evidence="3">28-4</strain>
    </source>
</reference>
<accession>A0A2H3AKD7</accession>
<keyword evidence="3" id="KW-1185">Reference proteome</keyword>
<dbReference type="EMBL" id="KZ293506">
    <property type="protein sequence ID" value="PBK59355.1"/>
    <property type="molecule type" value="Genomic_DNA"/>
</dbReference>
<feature type="signal peptide" evidence="1">
    <location>
        <begin position="1"/>
        <end position="18"/>
    </location>
</feature>
<keyword evidence="1" id="KW-0732">Signal</keyword>
<sequence length="115" mass="13546">MTKCIILLLLIFHHGGFWEMGTIWMALSGYNEESFIGQELVAECFQGNTIFKENQIFPLCWISYPPQKEPQTIFDTMSKPFTKTTSHEITNSYGTKIPMKRLCARKLEMQQRRRY</sequence>
<organism evidence="2 3">
    <name type="scientific">Armillaria solidipes</name>
    <dbReference type="NCBI Taxonomy" id="1076256"/>
    <lineage>
        <taxon>Eukaryota</taxon>
        <taxon>Fungi</taxon>
        <taxon>Dikarya</taxon>
        <taxon>Basidiomycota</taxon>
        <taxon>Agaricomycotina</taxon>
        <taxon>Agaricomycetes</taxon>
        <taxon>Agaricomycetidae</taxon>
        <taxon>Agaricales</taxon>
        <taxon>Marasmiineae</taxon>
        <taxon>Physalacriaceae</taxon>
        <taxon>Armillaria</taxon>
    </lineage>
</organism>
<proteinExistence type="predicted"/>
<evidence type="ECO:0000313" key="3">
    <source>
        <dbReference type="Proteomes" id="UP000218334"/>
    </source>
</evidence>